<organism evidence="2">
    <name type="scientific">Zea mays</name>
    <name type="common">Maize</name>
    <dbReference type="NCBI Taxonomy" id="4577"/>
    <lineage>
        <taxon>Eukaryota</taxon>
        <taxon>Viridiplantae</taxon>
        <taxon>Streptophyta</taxon>
        <taxon>Embryophyta</taxon>
        <taxon>Tracheophyta</taxon>
        <taxon>Spermatophyta</taxon>
        <taxon>Magnoliopsida</taxon>
        <taxon>Liliopsida</taxon>
        <taxon>Poales</taxon>
        <taxon>Poaceae</taxon>
        <taxon>PACMAD clade</taxon>
        <taxon>Panicoideae</taxon>
        <taxon>Andropogonodae</taxon>
        <taxon>Andropogoneae</taxon>
        <taxon>Tripsacinae</taxon>
        <taxon>Zea</taxon>
    </lineage>
</organism>
<dbReference type="EMBL" id="CM000781">
    <property type="protein sequence ID" value="AQK72091.1"/>
    <property type="molecule type" value="Genomic_DNA"/>
</dbReference>
<gene>
    <name evidence="2" type="ORF">ZEAMMB73_Zm00001d016993</name>
</gene>
<protein>
    <submittedName>
        <fullName evidence="2">LAG1 longevity assurance homolog 3</fullName>
    </submittedName>
</protein>
<name>A0A1D6HBL6_MAIZE</name>
<reference evidence="2" key="1">
    <citation type="submission" date="2015-12" db="EMBL/GenBank/DDBJ databases">
        <title>Update maize B73 reference genome by single molecule sequencing technologies.</title>
        <authorList>
            <consortium name="Maize Genome Sequencing Project"/>
            <person name="Ware D."/>
        </authorList>
    </citation>
    <scope>NUCLEOTIDE SEQUENCE</scope>
    <source>
        <tissue evidence="2">Seedling</tissue>
    </source>
</reference>
<evidence type="ECO:0000256" key="1">
    <source>
        <dbReference type="SAM" id="Phobius"/>
    </source>
</evidence>
<proteinExistence type="predicted"/>
<dbReference type="EMBL" id="CM000781">
    <property type="protein sequence ID" value="AQK72094.1"/>
    <property type="molecule type" value="Genomic_DNA"/>
</dbReference>
<sequence length="75" mass="8442">MGLGEAAGRLLAAVDWEREAYPAYDDFLALPAFVLFFPTVRFLLDRFVFKVRLPLPSFVFPSVVSVKVFDSGAER</sequence>
<keyword evidence="1" id="KW-0472">Membrane</keyword>
<dbReference type="AlphaFoldDB" id="A0A1D6HBL6"/>
<keyword evidence="1" id="KW-1133">Transmembrane helix</keyword>
<accession>A0A1D6HBL6</accession>
<evidence type="ECO:0000313" key="2">
    <source>
        <dbReference type="EMBL" id="AQK72091.1"/>
    </source>
</evidence>
<keyword evidence="1" id="KW-0812">Transmembrane</keyword>
<feature type="transmembrane region" description="Helical" evidence="1">
    <location>
        <begin position="27"/>
        <end position="44"/>
    </location>
</feature>
<dbReference type="EMBL" id="CM000781">
    <property type="protein sequence ID" value="AQK72098.1"/>
    <property type="molecule type" value="Genomic_DNA"/>
</dbReference>